<dbReference type="SUPFAM" id="SSF50475">
    <property type="entry name" value="FMN-binding split barrel"/>
    <property type="match status" value="1"/>
</dbReference>
<evidence type="ECO:0000256" key="1">
    <source>
        <dbReference type="ARBA" id="ARBA00023002"/>
    </source>
</evidence>
<dbReference type="PANTHER" id="PTHR35176:SF6">
    <property type="entry name" value="HEME OXYGENASE HI_0854-RELATED"/>
    <property type="match status" value="1"/>
</dbReference>
<dbReference type="PANTHER" id="PTHR35176">
    <property type="entry name" value="HEME OXYGENASE HI_0854-RELATED"/>
    <property type="match status" value="1"/>
</dbReference>
<keyword evidence="1" id="KW-0560">Oxidoreductase</keyword>
<dbReference type="EMBL" id="CADCWG010000163">
    <property type="protein sequence ID" value="CAA9560914.1"/>
    <property type="molecule type" value="Genomic_DNA"/>
</dbReference>
<dbReference type="Gene3D" id="2.30.110.10">
    <property type="entry name" value="Electron Transport, Fmn-binding Protein, Chain A"/>
    <property type="match status" value="1"/>
</dbReference>
<evidence type="ECO:0000259" key="2">
    <source>
        <dbReference type="Pfam" id="PF01243"/>
    </source>
</evidence>
<proteinExistence type="predicted"/>
<dbReference type="AlphaFoldDB" id="A0A6J4UZ70"/>
<dbReference type="GO" id="GO:0005829">
    <property type="term" value="C:cytosol"/>
    <property type="evidence" value="ECO:0007669"/>
    <property type="project" value="TreeGrafter"/>
</dbReference>
<organism evidence="3">
    <name type="scientific">uncultured Thermomicrobiales bacterium</name>
    <dbReference type="NCBI Taxonomy" id="1645740"/>
    <lineage>
        <taxon>Bacteria</taxon>
        <taxon>Pseudomonadati</taxon>
        <taxon>Thermomicrobiota</taxon>
        <taxon>Thermomicrobia</taxon>
        <taxon>Thermomicrobiales</taxon>
        <taxon>environmental samples</taxon>
    </lineage>
</organism>
<dbReference type="GO" id="GO:0070967">
    <property type="term" value="F:coenzyme F420 binding"/>
    <property type="evidence" value="ECO:0007669"/>
    <property type="project" value="TreeGrafter"/>
</dbReference>
<accession>A0A6J4UZ70</accession>
<dbReference type="GO" id="GO:0016627">
    <property type="term" value="F:oxidoreductase activity, acting on the CH-CH group of donors"/>
    <property type="evidence" value="ECO:0007669"/>
    <property type="project" value="TreeGrafter"/>
</dbReference>
<protein>
    <recommendedName>
        <fullName evidence="2">Pyridoxamine 5'-phosphate oxidase N-terminal domain-containing protein</fullName>
    </recommendedName>
</protein>
<dbReference type="InterPro" id="IPR011576">
    <property type="entry name" value="Pyridox_Oxase_N"/>
</dbReference>
<sequence>MNEQERDRFLDQPLVGAIATVRADGAPAVVPVWYRWHAGTVLVWSEATFPWVRRLADEPRVALAVFEHTTPLRAVYVRGTATVRTGSLAELWDEIRPIVARYVPAEEVESTMASYDTGDAKAMVTITPTSIRAQANAG</sequence>
<feature type="domain" description="Pyridoxamine 5'-phosphate oxidase N-terminal" evidence="2">
    <location>
        <begin position="4"/>
        <end position="132"/>
    </location>
</feature>
<dbReference type="InterPro" id="IPR052019">
    <property type="entry name" value="F420H2_bilvrd_red/Heme_oxyg"/>
</dbReference>
<evidence type="ECO:0000313" key="3">
    <source>
        <dbReference type="EMBL" id="CAA9560914.1"/>
    </source>
</evidence>
<reference evidence="3" key="1">
    <citation type="submission" date="2020-02" db="EMBL/GenBank/DDBJ databases">
        <authorList>
            <person name="Meier V. D."/>
        </authorList>
    </citation>
    <scope>NUCLEOTIDE SEQUENCE</scope>
    <source>
        <strain evidence="3">AVDCRST_MAG49</strain>
    </source>
</reference>
<gene>
    <name evidence="3" type="ORF">AVDCRST_MAG49-2563</name>
</gene>
<dbReference type="Pfam" id="PF01243">
    <property type="entry name" value="PNPOx_N"/>
    <property type="match status" value="1"/>
</dbReference>
<dbReference type="InterPro" id="IPR012349">
    <property type="entry name" value="Split_barrel_FMN-bd"/>
</dbReference>
<name>A0A6J4UZ70_9BACT</name>